<dbReference type="PANTHER" id="PTHR11059">
    <property type="entry name" value="DNA REPAIR PROTEIN RECN"/>
    <property type="match status" value="1"/>
</dbReference>
<accession>A0ABW4BNZ6</accession>
<evidence type="ECO:0000256" key="6">
    <source>
        <dbReference type="ARBA" id="ARBA00022840"/>
    </source>
</evidence>
<keyword evidence="6" id="KW-0067">ATP-binding</keyword>
<dbReference type="InterPro" id="IPR004604">
    <property type="entry name" value="DNA_recomb/repair_RecN"/>
</dbReference>
<evidence type="ECO:0000256" key="4">
    <source>
        <dbReference type="ARBA" id="ARBA00022741"/>
    </source>
</evidence>
<gene>
    <name evidence="12" type="primary">recN</name>
    <name evidence="12" type="ORF">ACFQ4R_10330</name>
</gene>
<evidence type="ECO:0000256" key="10">
    <source>
        <dbReference type="SAM" id="Coils"/>
    </source>
</evidence>
<keyword evidence="13" id="KW-1185">Reference proteome</keyword>
<dbReference type="PIRSF" id="PIRSF003128">
    <property type="entry name" value="RecN"/>
    <property type="match status" value="1"/>
</dbReference>
<feature type="coiled-coil region" evidence="10">
    <location>
        <begin position="286"/>
        <end position="313"/>
    </location>
</feature>
<sequence length="570" mass="64352">MLANLIIRDFAIIEHLEVDFESGMTVLTGETGAGKSIIIDALGLLVGGRGSSDFIRSKAKKTDIQGLFVVKLGDNLRTLFAQNDLPLDGQNILLERELSRNGRNVCRINNKIVTTTVLRQIGEQLVDIHGQNEHQELMNPEQHLAILDQYGQNKIGKIKTEYQTVYAKYRRLKKQLDDRNRNEQAYVQRLDMLKFQLEEIDQAKLQTNEDEQLTQERDRLTNFQRVNFALQQSLAVLTNEDQNAMDLTAVARGQLADIAQLSTEYQELSDHINSVYYDLQDISTSVQTELDNLEFDEDRLNEIEQRLEVINNLKRKYGPDLVDVLHYQAKIKTEYQQMQQVTNDGDQIASEFKQIEAQLGHLAAQLTKARQQVAKKLAAEIHQQLSSLYMEKAVFSVHFTTEAGQYLSSGQDHAEFYLRTNPGEDLKPLVKIASGGELSRIMLAIKTIIAHHEGVASIIFDEVDTGVSGRVAQAIADKINLLAAYSQVLCITHLPQVAAMSDHQYLIEKKVQHGETTTTLRPVTGDQRVLVLAKMTAGTKVTTLAEEHAAELLRQADEIKRQRQPRKVSD</sequence>
<dbReference type="PANTHER" id="PTHR11059:SF0">
    <property type="entry name" value="DNA REPAIR PROTEIN RECN"/>
    <property type="match status" value="1"/>
</dbReference>
<comment type="function">
    <text evidence="1 9">May be involved in recombinational repair of damaged DNA.</text>
</comment>
<name>A0ABW4BNZ6_9LACO</name>
<proteinExistence type="inferred from homology"/>
<keyword evidence="10" id="KW-0175">Coiled coil</keyword>
<reference evidence="13" key="1">
    <citation type="journal article" date="2019" name="Int. J. Syst. Evol. Microbiol.">
        <title>The Global Catalogue of Microorganisms (GCM) 10K type strain sequencing project: providing services to taxonomists for standard genome sequencing and annotation.</title>
        <authorList>
            <consortium name="The Broad Institute Genomics Platform"/>
            <consortium name="The Broad Institute Genome Sequencing Center for Infectious Disease"/>
            <person name="Wu L."/>
            <person name="Ma J."/>
        </authorList>
    </citation>
    <scope>NUCLEOTIDE SEQUENCE [LARGE SCALE GENOMIC DNA]</scope>
    <source>
        <strain evidence="13">CCM 8937</strain>
    </source>
</reference>
<keyword evidence="7 9" id="KW-0234">DNA repair</keyword>
<dbReference type="Proteomes" id="UP001597191">
    <property type="component" value="Unassembled WGS sequence"/>
</dbReference>
<comment type="caution">
    <text evidence="12">The sequence shown here is derived from an EMBL/GenBank/DDBJ whole genome shotgun (WGS) entry which is preliminary data.</text>
</comment>
<dbReference type="InterPro" id="IPR027417">
    <property type="entry name" value="P-loop_NTPase"/>
</dbReference>
<dbReference type="CDD" id="cd03241">
    <property type="entry name" value="ABC_RecN"/>
    <property type="match status" value="2"/>
</dbReference>
<dbReference type="Pfam" id="PF02463">
    <property type="entry name" value="SMC_N"/>
    <property type="match status" value="1"/>
</dbReference>
<evidence type="ECO:0000256" key="7">
    <source>
        <dbReference type="ARBA" id="ARBA00023204"/>
    </source>
</evidence>
<evidence type="ECO:0000256" key="5">
    <source>
        <dbReference type="ARBA" id="ARBA00022763"/>
    </source>
</evidence>
<dbReference type="NCBIfam" id="TIGR00634">
    <property type="entry name" value="recN"/>
    <property type="match status" value="1"/>
</dbReference>
<feature type="domain" description="RecF/RecN/SMC N-terminal" evidence="11">
    <location>
        <begin position="2"/>
        <end position="509"/>
    </location>
</feature>
<comment type="similarity">
    <text evidence="2 9">Belongs to the RecN family.</text>
</comment>
<organism evidence="12 13">
    <name type="scientific">Lapidilactobacillus gannanensis</name>
    <dbReference type="NCBI Taxonomy" id="2486002"/>
    <lineage>
        <taxon>Bacteria</taxon>
        <taxon>Bacillati</taxon>
        <taxon>Bacillota</taxon>
        <taxon>Bacilli</taxon>
        <taxon>Lactobacillales</taxon>
        <taxon>Lactobacillaceae</taxon>
        <taxon>Lapidilactobacillus</taxon>
    </lineage>
</organism>
<dbReference type="Gene3D" id="3.40.50.300">
    <property type="entry name" value="P-loop containing nucleotide triphosphate hydrolases"/>
    <property type="match status" value="2"/>
</dbReference>
<protein>
    <recommendedName>
        <fullName evidence="3 9">DNA repair protein RecN</fullName>
    </recommendedName>
    <alternativeName>
        <fullName evidence="8 9">Recombination protein N</fullName>
    </alternativeName>
</protein>
<keyword evidence="5 9" id="KW-0227">DNA damage</keyword>
<dbReference type="InterPro" id="IPR003395">
    <property type="entry name" value="RecF/RecN/SMC_N"/>
</dbReference>
<evidence type="ECO:0000256" key="8">
    <source>
        <dbReference type="ARBA" id="ARBA00033408"/>
    </source>
</evidence>
<evidence type="ECO:0000259" key="11">
    <source>
        <dbReference type="Pfam" id="PF02463"/>
    </source>
</evidence>
<evidence type="ECO:0000256" key="3">
    <source>
        <dbReference type="ARBA" id="ARBA00021315"/>
    </source>
</evidence>
<dbReference type="SUPFAM" id="SSF52540">
    <property type="entry name" value="P-loop containing nucleoside triphosphate hydrolases"/>
    <property type="match status" value="2"/>
</dbReference>
<evidence type="ECO:0000313" key="13">
    <source>
        <dbReference type="Proteomes" id="UP001597191"/>
    </source>
</evidence>
<evidence type="ECO:0000313" key="12">
    <source>
        <dbReference type="EMBL" id="MFD1411974.1"/>
    </source>
</evidence>
<evidence type="ECO:0000256" key="2">
    <source>
        <dbReference type="ARBA" id="ARBA00009441"/>
    </source>
</evidence>
<dbReference type="EMBL" id="JBHTOH010000091">
    <property type="protein sequence ID" value="MFD1411974.1"/>
    <property type="molecule type" value="Genomic_DNA"/>
</dbReference>
<evidence type="ECO:0000256" key="9">
    <source>
        <dbReference type="PIRNR" id="PIRNR003128"/>
    </source>
</evidence>
<keyword evidence="4" id="KW-0547">Nucleotide-binding</keyword>
<dbReference type="RefSeq" id="WP_125649160.1">
    <property type="nucleotide sequence ID" value="NZ_JBHTOH010000091.1"/>
</dbReference>
<evidence type="ECO:0000256" key="1">
    <source>
        <dbReference type="ARBA" id="ARBA00003618"/>
    </source>
</evidence>